<dbReference type="Pfam" id="PF00172">
    <property type="entry name" value="Zn_clus"/>
    <property type="match status" value="1"/>
</dbReference>
<dbReference type="PROSITE" id="PS00463">
    <property type="entry name" value="ZN2_CY6_FUNGAL_1"/>
    <property type="match status" value="1"/>
</dbReference>
<proteinExistence type="predicted"/>
<keyword evidence="9" id="KW-1185">Reference proteome</keyword>
<evidence type="ECO:0000256" key="1">
    <source>
        <dbReference type="ARBA" id="ARBA00022723"/>
    </source>
</evidence>
<dbReference type="GO" id="GO:0003677">
    <property type="term" value="F:DNA binding"/>
    <property type="evidence" value="ECO:0007669"/>
    <property type="project" value="UniProtKB-KW"/>
</dbReference>
<keyword evidence="2" id="KW-0805">Transcription regulation</keyword>
<gene>
    <name evidence="8" type="ORF">ASPCAL03427</name>
</gene>
<dbReference type="Pfam" id="PF04082">
    <property type="entry name" value="Fungal_trans"/>
    <property type="match status" value="1"/>
</dbReference>
<dbReference type="InterPro" id="IPR036864">
    <property type="entry name" value="Zn2-C6_fun-type_DNA-bd_sf"/>
</dbReference>
<evidence type="ECO:0000256" key="2">
    <source>
        <dbReference type="ARBA" id="ARBA00023015"/>
    </source>
</evidence>
<feature type="compositionally biased region" description="Basic and acidic residues" evidence="6">
    <location>
        <begin position="40"/>
        <end position="51"/>
    </location>
</feature>
<sequence>MLKSHQPSFANRSTPCTQTVSPTRADPKSSEMESGPRGSQDLERQEIDRVLRLKRKQRESKACYPCRQRKVKCDGEQPCRTCTRREHPQICAYNVETPQSRAKRRSEHKSPRRTRGVSSYLDVQSHSPRNTADAGSLPPSSPVGSPEGSRHHDDSYVFAGDNSLVSMLHQQDPHGSMAREATSVLGLHNTYLNYPFIESKTPQERWTALIDILPHRDEVLKFFHFYRICAYPFNPILVDVDKFESDICLYLSAYASGELRNRGRISSNWLSTKSIGYSSLLLATLAAGAHFSDLENPQRSELCQDFVRRSFHALRLANFLFRPSLDAVQALLILGNTLQNNGQSDAAWALLGTTVRLAQTLGLHTERGIAHWPEHAKLKARLLWSMTVWQDSLLSLCYDRPPIVSTRGWAPDAVSSQCELSYTNVMHYLCWIALRIISLNELGDPQPQSNLTLLAELDSTHARAQRHLLERSSCKNLQQHLEHLALRMHTSFCVSVLCRPALKSRPDSIDPHTFENLRCRAKASLIDAAKAFLDFQALSVVPLRTWSMVHTVLSSTLLLCIWPETREDPECRDLQQRAIEVFSVFSSGNSSAKDTAPSDYTQWLSARHIRALVTLRQSLGNTSASTPGRAAAVPTVQNLEPSNVEQQPMDAGVAPETMPMGGFPAFNDFFSGPGYGYSNMDFSPLTYLDSIMNVPLFDLPEEI</sequence>
<feature type="compositionally biased region" description="Basic residues" evidence="6">
    <location>
        <begin position="101"/>
        <end position="115"/>
    </location>
</feature>
<name>A0A0U5FYN6_ASPCI</name>
<dbReference type="GO" id="GO:0006351">
    <property type="term" value="P:DNA-templated transcription"/>
    <property type="evidence" value="ECO:0007669"/>
    <property type="project" value="InterPro"/>
</dbReference>
<dbReference type="STRING" id="454130.A0A0U5FYN6"/>
<reference evidence="9" key="1">
    <citation type="journal article" date="2016" name="Genome Announc.">
        <title>Draft genome sequences of fungus Aspergillus calidoustus.</title>
        <authorList>
            <person name="Horn F."/>
            <person name="Linde J."/>
            <person name="Mattern D.J."/>
            <person name="Walther G."/>
            <person name="Guthke R."/>
            <person name="Scherlach K."/>
            <person name="Martin K."/>
            <person name="Brakhage A.A."/>
            <person name="Petzke L."/>
            <person name="Valiante V."/>
        </authorList>
    </citation>
    <scope>NUCLEOTIDE SEQUENCE [LARGE SCALE GENOMIC DNA]</scope>
    <source>
        <strain evidence="9">SF006504</strain>
    </source>
</reference>
<dbReference type="InterPro" id="IPR007219">
    <property type="entry name" value="XnlR_reg_dom"/>
</dbReference>
<dbReference type="SUPFAM" id="SSF57701">
    <property type="entry name" value="Zn2/Cys6 DNA-binding domain"/>
    <property type="match status" value="1"/>
</dbReference>
<protein>
    <recommendedName>
        <fullName evidence="7">Zn(2)-C6 fungal-type domain-containing protein</fullName>
    </recommendedName>
</protein>
<dbReference type="PANTHER" id="PTHR43374">
    <property type="entry name" value="FLAVIN PRENYLTRANSFERASE"/>
    <property type="match status" value="1"/>
</dbReference>
<dbReference type="CDD" id="cd00067">
    <property type="entry name" value="GAL4"/>
    <property type="match status" value="1"/>
</dbReference>
<feature type="region of interest" description="Disordered" evidence="6">
    <location>
        <begin position="93"/>
        <end position="154"/>
    </location>
</feature>
<evidence type="ECO:0000313" key="8">
    <source>
        <dbReference type="EMBL" id="CEL02255.1"/>
    </source>
</evidence>
<feature type="region of interest" description="Disordered" evidence="6">
    <location>
        <begin position="1"/>
        <end position="59"/>
    </location>
</feature>
<dbReference type="PANTHER" id="PTHR43374:SF1">
    <property type="entry name" value="FLAVIN PRENYLTRANSFERASE PAD1, MITOCHONDRIAL"/>
    <property type="match status" value="1"/>
</dbReference>
<evidence type="ECO:0000256" key="4">
    <source>
        <dbReference type="ARBA" id="ARBA00023163"/>
    </source>
</evidence>
<feature type="compositionally biased region" description="Polar residues" evidence="6">
    <location>
        <begin position="121"/>
        <end position="130"/>
    </location>
</feature>
<dbReference type="Proteomes" id="UP000054771">
    <property type="component" value="Unassembled WGS sequence"/>
</dbReference>
<feature type="compositionally biased region" description="Low complexity" evidence="6">
    <location>
        <begin position="135"/>
        <end position="147"/>
    </location>
</feature>
<keyword evidence="3" id="KW-0238">DNA-binding</keyword>
<keyword evidence="4" id="KW-0804">Transcription</keyword>
<accession>A0A0U5FYN6</accession>
<dbReference type="Gene3D" id="4.10.240.10">
    <property type="entry name" value="Zn(2)-C6 fungal-type DNA-binding domain"/>
    <property type="match status" value="1"/>
</dbReference>
<dbReference type="OMA" id="VWQDCLL"/>
<keyword evidence="1" id="KW-0479">Metal-binding</keyword>
<dbReference type="SMART" id="SM00066">
    <property type="entry name" value="GAL4"/>
    <property type="match status" value="1"/>
</dbReference>
<dbReference type="GO" id="GO:0016831">
    <property type="term" value="F:carboxy-lyase activity"/>
    <property type="evidence" value="ECO:0007669"/>
    <property type="project" value="TreeGrafter"/>
</dbReference>
<dbReference type="OrthoDB" id="1747771at2759"/>
<dbReference type="GO" id="GO:0008270">
    <property type="term" value="F:zinc ion binding"/>
    <property type="evidence" value="ECO:0007669"/>
    <property type="project" value="InterPro"/>
</dbReference>
<organism evidence="8 9">
    <name type="scientific">Aspergillus calidoustus</name>
    <dbReference type="NCBI Taxonomy" id="454130"/>
    <lineage>
        <taxon>Eukaryota</taxon>
        <taxon>Fungi</taxon>
        <taxon>Dikarya</taxon>
        <taxon>Ascomycota</taxon>
        <taxon>Pezizomycotina</taxon>
        <taxon>Eurotiomycetes</taxon>
        <taxon>Eurotiomycetidae</taxon>
        <taxon>Eurotiales</taxon>
        <taxon>Aspergillaceae</taxon>
        <taxon>Aspergillus</taxon>
        <taxon>Aspergillus subgen. Nidulantes</taxon>
    </lineage>
</organism>
<dbReference type="PROSITE" id="PS50048">
    <property type="entry name" value="ZN2_CY6_FUNGAL_2"/>
    <property type="match status" value="1"/>
</dbReference>
<evidence type="ECO:0000256" key="6">
    <source>
        <dbReference type="SAM" id="MobiDB-lite"/>
    </source>
</evidence>
<feature type="compositionally biased region" description="Polar residues" evidence="6">
    <location>
        <begin position="1"/>
        <end position="22"/>
    </location>
</feature>
<evidence type="ECO:0000256" key="5">
    <source>
        <dbReference type="ARBA" id="ARBA00023242"/>
    </source>
</evidence>
<dbReference type="GO" id="GO:0000981">
    <property type="term" value="F:DNA-binding transcription factor activity, RNA polymerase II-specific"/>
    <property type="evidence" value="ECO:0007669"/>
    <property type="project" value="InterPro"/>
</dbReference>
<dbReference type="SMART" id="SM00906">
    <property type="entry name" value="Fungal_trans"/>
    <property type="match status" value="1"/>
</dbReference>
<evidence type="ECO:0000256" key="3">
    <source>
        <dbReference type="ARBA" id="ARBA00023125"/>
    </source>
</evidence>
<dbReference type="EMBL" id="CDMC01000003">
    <property type="protein sequence ID" value="CEL02255.1"/>
    <property type="molecule type" value="Genomic_DNA"/>
</dbReference>
<dbReference type="AlphaFoldDB" id="A0A0U5FYN6"/>
<evidence type="ECO:0000313" key="9">
    <source>
        <dbReference type="Proteomes" id="UP000054771"/>
    </source>
</evidence>
<keyword evidence="5" id="KW-0539">Nucleus</keyword>
<dbReference type="InterPro" id="IPR001138">
    <property type="entry name" value="Zn2Cys6_DnaBD"/>
</dbReference>
<evidence type="ECO:0000259" key="7">
    <source>
        <dbReference type="PROSITE" id="PS50048"/>
    </source>
</evidence>
<dbReference type="CDD" id="cd12148">
    <property type="entry name" value="fungal_TF_MHR"/>
    <property type="match status" value="1"/>
</dbReference>
<feature type="domain" description="Zn(2)-C6 fungal-type" evidence="7">
    <location>
        <begin position="62"/>
        <end position="93"/>
    </location>
</feature>
<dbReference type="InterPro" id="IPR004507">
    <property type="entry name" value="UbiX-like"/>
</dbReference>